<dbReference type="GO" id="GO:0015035">
    <property type="term" value="F:protein-disulfide reductase activity"/>
    <property type="evidence" value="ECO:0007669"/>
    <property type="project" value="InterPro"/>
</dbReference>
<dbReference type="GO" id="GO:0005829">
    <property type="term" value="C:cytosol"/>
    <property type="evidence" value="ECO:0007669"/>
    <property type="project" value="TreeGrafter"/>
</dbReference>
<dbReference type="EMBL" id="UINC01001252">
    <property type="protein sequence ID" value="SUZ75635.1"/>
    <property type="molecule type" value="Genomic_DNA"/>
</dbReference>
<keyword evidence="2" id="KW-0249">Electron transport</keyword>
<name>A0A381Q8H2_9ZZZZ</name>
<dbReference type="PANTHER" id="PTHR45663:SF11">
    <property type="entry name" value="GEO12009P1"/>
    <property type="match status" value="1"/>
</dbReference>
<dbReference type="PROSITE" id="PS51352">
    <property type="entry name" value="THIOREDOXIN_2"/>
    <property type="match status" value="1"/>
</dbReference>
<feature type="domain" description="Thioredoxin" evidence="5">
    <location>
        <begin position="1"/>
        <end position="111"/>
    </location>
</feature>
<reference evidence="6" key="1">
    <citation type="submission" date="2018-05" db="EMBL/GenBank/DDBJ databases">
        <authorList>
            <person name="Lanie J.A."/>
            <person name="Ng W.-L."/>
            <person name="Kazmierczak K.M."/>
            <person name="Andrzejewski T.M."/>
            <person name="Davidsen T.M."/>
            <person name="Wayne K.J."/>
            <person name="Tettelin H."/>
            <person name="Glass J.I."/>
            <person name="Rusch D."/>
            <person name="Podicherti R."/>
            <person name="Tsui H.-C.T."/>
            <person name="Winkler M.E."/>
        </authorList>
    </citation>
    <scope>NUCLEOTIDE SEQUENCE</scope>
</reference>
<evidence type="ECO:0000256" key="2">
    <source>
        <dbReference type="ARBA" id="ARBA00022982"/>
    </source>
</evidence>
<dbReference type="Pfam" id="PF00085">
    <property type="entry name" value="Thioredoxin"/>
    <property type="match status" value="1"/>
</dbReference>
<evidence type="ECO:0000259" key="5">
    <source>
        <dbReference type="PROSITE" id="PS51352"/>
    </source>
</evidence>
<keyword evidence="3" id="KW-1015">Disulfide bond</keyword>
<dbReference type="AlphaFoldDB" id="A0A381Q8H2"/>
<sequence length="111" mass="12500">MGTSDAIVEVTDANFEEEIEKSEGLHMIDFWAAWCGPCRQIAPIVEELAGEYQAKGLRVGKLDVDSNQETTVRFAVRSIPQLLFFKDGELVDTVTGFVQRETLEEKILEHL</sequence>
<accession>A0A381Q8H2</accession>
<keyword evidence="4" id="KW-0676">Redox-active center</keyword>
<evidence type="ECO:0000256" key="3">
    <source>
        <dbReference type="ARBA" id="ARBA00023157"/>
    </source>
</evidence>
<dbReference type="SUPFAM" id="SSF52833">
    <property type="entry name" value="Thioredoxin-like"/>
    <property type="match status" value="1"/>
</dbReference>
<dbReference type="InterPro" id="IPR013766">
    <property type="entry name" value="Thioredoxin_domain"/>
</dbReference>
<dbReference type="PRINTS" id="PR00421">
    <property type="entry name" value="THIOREDOXIN"/>
</dbReference>
<proteinExistence type="predicted"/>
<dbReference type="PANTHER" id="PTHR45663">
    <property type="entry name" value="GEO12009P1"/>
    <property type="match status" value="1"/>
</dbReference>
<dbReference type="InterPro" id="IPR036249">
    <property type="entry name" value="Thioredoxin-like_sf"/>
</dbReference>
<dbReference type="CDD" id="cd02947">
    <property type="entry name" value="TRX_family"/>
    <property type="match status" value="1"/>
</dbReference>
<keyword evidence="1" id="KW-0813">Transport</keyword>
<dbReference type="NCBIfam" id="TIGR01068">
    <property type="entry name" value="thioredoxin"/>
    <property type="match status" value="1"/>
</dbReference>
<dbReference type="InterPro" id="IPR017937">
    <property type="entry name" value="Thioredoxin_CS"/>
</dbReference>
<evidence type="ECO:0000256" key="1">
    <source>
        <dbReference type="ARBA" id="ARBA00022448"/>
    </source>
</evidence>
<protein>
    <recommendedName>
        <fullName evidence="5">Thioredoxin domain-containing protein</fullName>
    </recommendedName>
</protein>
<dbReference type="GO" id="GO:0045454">
    <property type="term" value="P:cell redox homeostasis"/>
    <property type="evidence" value="ECO:0007669"/>
    <property type="project" value="TreeGrafter"/>
</dbReference>
<dbReference type="PIRSF" id="PIRSF000077">
    <property type="entry name" value="Thioredoxin"/>
    <property type="match status" value="1"/>
</dbReference>
<dbReference type="PROSITE" id="PS00194">
    <property type="entry name" value="THIOREDOXIN_1"/>
    <property type="match status" value="1"/>
</dbReference>
<dbReference type="Gene3D" id="3.40.30.10">
    <property type="entry name" value="Glutaredoxin"/>
    <property type="match status" value="1"/>
</dbReference>
<organism evidence="6">
    <name type="scientific">marine metagenome</name>
    <dbReference type="NCBI Taxonomy" id="408172"/>
    <lineage>
        <taxon>unclassified sequences</taxon>
        <taxon>metagenomes</taxon>
        <taxon>ecological metagenomes</taxon>
    </lineage>
</organism>
<dbReference type="InterPro" id="IPR005746">
    <property type="entry name" value="Thioredoxin"/>
</dbReference>
<dbReference type="FunFam" id="3.40.30.10:FF:000001">
    <property type="entry name" value="Thioredoxin"/>
    <property type="match status" value="1"/>
</dbReference>
<gene>
    <name evidence="6" type="ORF">METZ01_LOCUS28489</name>
</gene>
<evidence type="ECO:0000313" key="6">
    <source>
        <dbReference type="EMBL" id="SUZ75635.1"/>
    </source>
</evidence>
<evidence type="ECO:0000256" key="4">
    <source>
        <dbReference type="ARBA" id="ARBA00023284"/>
    </source>
</evidence>